<dbReference type="EMBL" id="JBAGLP010000099">
    <property type="protein sequence ID" value="MEG3613727.1"/>
    <property type="molecule type" value="Genomic_DNA"/>
</dbReference>
<evidence type="ECO:0000259" key="1">
    <source>
        <dbReference type="SMART" id="SM01043"/>
    </source>
</evidence>
<reference evidence="2" key="1">
    <citation type="journal article" date="2024" name="Antonie Van Leeuwenhoek">
        <title>Isoptericola haloaureus sp. nov., a dimorphic actinobacterium isolated from mangrove sediments of southeast India, implicating biosaline agricultural significance through nitrogen fixation and salt tolerance genes.</title>
        <authorList>
            <person name="Prathaban M."/>
            <person name="Prathiviraj R."/>
            <person name="Ravichandran M."/>
            <person name="Natarajan S.D."/>
            <person name="Sobanaa M."/>
            <person name="Hari Krishna Kumar S."/>
            <person name="Chandrasekar V."/>
            <person name="Selvin J."/>
        </authorList>
    </citation>
    <scope>NUCLEOTIDE SEQUENCE</scope>
    <source>
        <strain evidence="2">MP1014</strain>
    </source>
</reference>
<organism evidence="2 3">
    <name type="scientific">Isoptericola haloaureus</name>
    <dbReference type="NCBI Taxonomy" id="1542902"/>
    <lineage>
        <taxon>Bacteria</taxon>
        <taxon>Bacillati</taxon>
        <taxon>Actinomycetota</taxon>
        <taxon>Actinomycetes</taxon>
        <taxon>Micrococcales</taxon>
        <taxon>Promicromonosporaceae</taxon>
        <taxon>Isoptericola</taxon>
    </lineage>
</organism>
<dbReference type="PROSITE" id="PS51257">
    <property type="entry name" value="PROKAR_LIPOPROTEIN"/>
    <property type="match status" value="1"/>
</dbReference>
<dbReference type="InterPro" id="IPR036388">
    <property type="entry name" value="WH-like_DNA-bd_sf"/>
</dbReference>
<dbReference type="InterPro" id="IPR005158">
    <property type="entry name" value="BTAD"/>
</dbReference>
<reference evidence="2" key="2">
    <citation type="submission" date="2024-02" db="EMBL/GenBank/DDBJ databases">
        <authorList>
            <person name="Prathaban M."/>
            <person name="Mythili R."/>
            <person name="Sharmila Devi N."/>
            <person name="Sobanaa M."/>
            <person name="Prathiviraj R."/>
            <person name="Selvin J."/>
        </authorList>
    </citation>
    <scope>NUCLEOTIDE SEQUENCE</scope>
    <source>
        <strain evidence="2">MP1014</strain>
    </source>
</reference>
<evidence type="ECO:0000313" key="3">
    <source>
        <dbReference type="Proteomes" id="UP001310387"/>
    </source>
</evidence>
<dbReference type="Gene3D" id="1.25.40.10">
    <property type="entry name" value="Tetratricopeptide repeat domain"/>
    <property type="match status" value="1"/>
</dbReference>
<sequence>MQTTSRPAGSRSREVSVQLLGGFAVSCADGPVDLPVQAQRLVAVLALQGRTGRRRLADRLWCDVAEDRALASLRTCLWRTNKALPGLVETTGCSVGLGLDPEIDVHRLTDAAHSVHDPARAAAATEVALAAGELLPDWEDRWLDEERERLRQVRLHLLENGAALLAGHGRFGLAIEAALAALVVDDLRESAHRTVIAIHLAEGNVAEARRAYTACRRTLQRALGVDPTPQTATLLAV</sequence>
<dbReference type="Pfam" id="PF03704">
    <property type="entry name" value="BTAD"/>
    <property type="match status" value="1"/>
</dbReference>
<dbReference type="SUPFAM" id="SSF48452">
    <property type="entry name" value="TPR-like"/>
    <property type="match status" value="1"/>
</dbReference>
<dbReference type="InterPro" id="IPR051677">
    <property type="entry name" value="AfsR-DnrI-RedD_regulator"/>
</dbReference>
<gene>
    <name evidence="2" type="ORF">V5O49_01165</name>
</gene>
<dbReference type="SMART" id="SM01043">
    <property type="entry name" value="BTAD"/>
    <property type="match status" value="1"/>
</dbReference>
<comment type="caution">
    <text evidence="2">The sequence shown here is derived from an EMBL/GenBank/DDBJ whole genome shotgun (WGS) entry which is preliminary data.</text>
</comment>
<dbReference type="Gene3D" id="1.10.10.10">
    <property type="entry name" value="Winged helix-like DNA-binding domain superfamily/Winged helix DNA-binding domain"/>
    <property type="match status" value="1"/>
</dbReference>
<dbReference type="RefSeq" id="WP_332900624.1">
    <property type="nucleotide sequence ID" value="NZ_JBAGLP010000099.1"/>
</dbReference>
<dbReference type="Proteomes" id="UP001310387">
    <property type="component" value="Unassembled WGS sequence"/>
</dbReference>
<dbReference type="InterPro" id="IPR011990">
    <property type="entry name" value="TPR-like_helical_dom_sf"/>
</dbReference>
<keyword evidence="3" id="KW-1185">Reference proteome</keyword>
<name>A0ABU7Z2Q6_9MICO</name>
<dbReference type="PANTHER" id="PTHR35807">
    <property type="entry name" value="TRANSCRIPTIONAL REGULATOR REDD-RELATED"/>
    <property type="match status" value="1"/>
</dbReference>
<accession>A0ABU7Z2Q6</accession>
<evidence type="ECO:0000313" key="2">
    <source>
        <dbReference type="EMBL" id="MEG3613727.1"/>
    </source>
</evidence>
<proteinExistence type="predicted"/>
<protein>
    <submittedName>
        <fullName evidence="2">BTAD domain-containing putative transcriptional regulator</fullName>
    </submittedName>
</protein>
<feature type="domain" description="Bacterial transcriptional activator" evidence="1">
    <location>
        <begin position="103"/>
        <end position="237"/>
    </location>
</feature>